<evidence type="ECO:0008006" key="5">
    <source>
        <dbReference type="Google" id="ProtNLM"/>
    </source>
</evidence>
<dbReference type="PANTHER" id="PTHR48081">
    <property type="entry name" value="AB HYDROLASE SUPERFAMILY PROTEIN C4A8.06C"/>
    <property type="match status" value="1"/>
</dbReference>
<comment type="caution">
    <text evidence="3">The sequence shown here is derived from an EMBL/GenBank/DDBJ whole genome shotgun (WGS) entry which is preliminary data.</text>
</comment>
<keyword evidence="2" id="KW-0812">Transmembrane</keyword>
<dbReference type="GO" id="GO:0016787">
    <property type="term" value="F:hydrolase activity"/>
    <property type="evidence" value="ECO:0007669"/>
    <property type="project" value="UniProtKB-KW"/>
</dbReference>
<reference evidence="3" key="1">
    <citation type="journal article" date="2020" name="Fungal Divers.">
        <title>Resolving the Mortierellaceae phylogeny through synthesis of multi-gene phylogenetics and phylogenomics.</title>
        <authorList>
            <person name="Vandepol N."/>
            <person name="Liber J."/>
            <person name="Desiro A."/>
            <person name="Na H."/>
            <person name="Kennedy M."/>
            <person name="Barry K."/>
            <person name="Grigoriev I.V."/>
            <person name="Miller A.N."/>
            <person name="O'Donnell K."/>
            <person name="Stajich J.E."/>
            <person name="Bonito G."/>
        </authorList>
    </citation>
    <scope>NUCLEOTIDE SEQUENCE</scope>
    <source>
        <strain evidence="3">KOD948</strain>
    </source>
</reference>
<protein>
    <recommendedName>
        <fullName evidence="5">Alpha/beta hydrolase fold-3 domain-containing protein</fullName>
    </recommendedName>
</protein>
<dbReference type="SUPFAM" id="SSF53474">
    <property type="entry name" value="alpha/beta-Hydrolases"/>
    <property type="match status" value="1"/>
</dbReference>
<feature type="transmembrane region" description="Helical" evidence="2">
    <location>
        <begin position="80"/>
        <end position="104"/>
    </location>
</feature>
<keyword evidence="1" id="KW-0378">Hydrolase</keyword>
<sequence>MVALNIKVDVADVSAETAAFMPSSPIATSPSSHLHQQPYKCPVDQQPLLSHHTCDYNASPISSSSSPKSRSSFFSRLIQGIVKLFSSLWMVLTVCYNCVSAWLLPNEPEPLDLDSTLFFLAQIPFLALVALIWIPSFLVWLLGIRGSQAGGQGQGQGMRKTWSARLALALSFLKVYLRQAEYLTIEECQGRSRSIPFMTAPAGTRVKKVKIAAYPWRSKAEAIVLERLTVEEKELLHLGKQRSQGGRTKDHQLDGANMEWSDRTGSHHYNHHQEDVFAEGLDAEWLEHTGPEVFADENAAAVLYFHGGGYYSGSKEEHRVLIGPLVKRLGRNIRILTDQSVSEAFSLGTAHDGSMDMDECFKPEQIIFMGDSAGGGLVLSLCLLLRDHGLAQPRSVVTWSPWLDLTQSLPSFQENAATDCIPYEDFTHRHSDAVDMMFRHQESDEENHRLSTTKPKVRQRAQVYCPDSYVWVGREVCK</sequence>
<dbReference type="Pfam" id="PF10340">
    <property type="entry name" value="Say1_Mug180"/>
    <property type="match status" value="1"/>
</dbReference>
<feature type="transmembrane region" description="Helical" evidence="2">
    <location>
        <begin position="116"/>
        <end position="142"/>
    </location>
</feature>
<organism evidence="3 4">
    <name type="scientific">Mortierella polycephala</name>
    <dbReference type="NCBI Taxonomy" id="41804"/>
    <lineage>
        <taxon>Eukaryota</taxon>
        <taxon>Fungi</taxon>
        <taxon>Fungi incertae sedis</taxon>
        <taxon>Mucoromycota</taxon>
        <taxon>Mortierellomycotina</taxon>
        <taxon>Mortierellomycetes</taxon>
        <taxon>Mortierellales</taxon>
        <taxon>Mortierellaceae</taxon>
        <taxon>Mortierella</taxon>
    </lineage>
</organism>
<evidence type="ECO:0000313" key="4">
    <source>
        <dbReference type="Proteomes" id="UP000726737"/>
    </source>
</evidence>
<accession>A0A9P6QGC6</accession>
<evidence type="ECO:0000313" key="3">
    <source>
        <dbReference type="EMBL" id="KAG0265315.1"/>
    </source>
</evidence>
<dbReference type="OrthoDB" id="408631at2759"/>
<dbReference type="PANTHER" id="PTHR48081:SF8">
    <property type="entry name" value="ALPHA_BETA HYDROLASE FOLD-3 DOMAIN-CONTAINING PROTEIN-RELATED"/>
    <property type="match status" value="1"/>
</dbReference>
<name>A0A9P6QGC6_9FUNG</name>
<dbReference type="Proteomes" id="UP000726737">
    <property type="component" value="Unassembled WGS sequence"/>
</dbReference>
<gene>
    <name evidence="3" type="ORF">BG011_005015</name>
</gene>
<dbReference type="InterPro" id="IPR029058">
    <property type="entry name" value="AB_hydrolase_fold"/>
</dbReference>
<evidence type="ECO:0000256" key="1">
    <source>
        <dbReference type="ARBA" id="ARBA00022801"/>
    </source>
</evidence>
<dbReference type="InterPro" id="IPR050300">
    <property type="entry name" value="GDXG_lipolytic_enzyme"/>
</dbReference>
<dbReference type="EMBL" id="JAAAJA010000034">
    <property type="protein sequence ID" value="KAG0265315.1"/>
    <property type="molecule type" value="Genomic_DNA"/>
</dbReference>
<dbReference type="Gene3D" id="3.40.50.1820">
    <property type="entry name" value="alpha/beta hydrolase"/>
    <property type="match status" value="1"/>
</dbReference>
<keyword evidence="4" id="KW-1185">Reference proteome</keyword>
<keyword evidence="2" id="KW-1133">Transmembrane helix</keyword>
<keyword evidence="2" id="KW-0472">Membrane</keyword>
<dbReference type="AlphaFoldDB" id="A0A9P6QGC6"/>
<dbReference type="InterPro" id="IPR019436">
    <property type="entry name" value="Say1-like"/>
</dbReference>
<proteinExistence type="predicted"/>
<evidence type="ECO:0000256" key="2">
    <source>
        <dbReference type="SAM" id="Phobius"/>
    </source>
</evidence>